<reference evidence="1 2" key="1">
    <citation type="journal article" date="2021" name="Sci. Rep.">
        <title>Chromosome anchoring in Senegalese sole (Solea senegalensis) reveals sex-associated markers and genome rearrangements in flatfish.</title>
        <authorList>
            <person name="Guerrero-Cozar I."/>
            <person name="Gomez-Garrido J."/>
            <person name="Berbel C."/>
            <person name="Martinez-Blanch J.F."/>
            <person name="Alioto T."/>
            <person name="Claros M.G."/>
            <person name="Gagnaire P.A."/>
            <person name="Manchado M."/>
        </authorList>
    </citation>
    <scope>NUCLEOTIDE SEQUENCE [LARGE SCALE GENOMIC DNA]</scope>
    <source>
        <strain evidence="1">Sse05_10M</strain>
    </source>
</reference>
<keyword evidence="2" id="KW-1185">Reference proteome</keyword>
<accession>A0AAV6QF66</accession>
<gene>
    <name evidence="1" type="ORF">JOB18_048053</name>
</gene>
<sequence length="80" mass="9385">MGDGQHNGRNCPSFHILFPIGRVPPANQLNNETIAFLEHYVRAIGNEEQFRGLMIHFHNVHQQQVEMQFRLQQRLNGHRL</sequence>
<comment type="caution">
    <text evidence="1">The sequence shown here is derived from an EMBL/GenBank/DDBJ whole genome shotgun (WGS) entry which is preliminary data.</text>
</comment>
<evidence type="ECO:0000313" key="2">
    <source>
        <dbReference type="Proteomes" id="UP000693946"/>
    </source>
</evidence>
<evidence type="ECO:0000313" key="1">
    <source>
        <dbReference type="EMBL" id="KAG7487165.1"/>
    </source>
</evidence>
<name>A0AAV6QF66_SOLSE</name>
<organism evidence="1 2">
    <name type="scientific">Solea senegalensis</name>
    <name type="common">Senegalese sole</name>
    <dbReference type="NCBI Taxonomy" id="28829"/>
    <lineage>
        <taxon>Eukaryota</taxon>
        <taxon>Metazoa</taxon>
        <taxon>Chordata</taxon>
        <taxon>Craniata</taxon>
        <taxon>Vertebrata</taxon>
        <taxon>Euteleostomi</taxon>
        <taxon>Actinopterygii</taxon>
        <taxon>Neopterygii</taxon>
        <taxon>Teleostei</taxon>
        <taxon>Neoteleostei</taxon>
        <taxon>Acanthomorphata</taxon>
        <taxon>Carangaria</taxon>
        <taxon>Pleuronectiformes</taxon>
        <taxon>Pleuronectoidei</taxon>
        <taxon>Soleidae</taxon>
        <taxon>Solea</taxon>
    </lineage>
</organism>
<protein>
    <submittedName>
        <fullName evidence="1">Uncharacterized protein</fullName>
    </submittedName>
</protein>
<dbReference type="EMBL" id="JAGKHQ010000018">
    <property type="protein sequence ID" value="KAG7487165.1"/>
    <property type="molecule type" value="Genomic_DNA"/>
</dbReference>
<dbReference type="AlphaFoldDB" id="A0AAV6QF66"/>
<proteinExistence type="predicted"/>
<dbReference type="Proteomes" id="UP000693946">
    <property type="component" value="Linkage Group LG6"/>
</dbReference>